<dbReference type="InParanoid" id="A0A0C2STA7"/>
<name>A0A0C2STA7_AMAMK</name>
<dbReference type="AlphaFoldDB" id="A0A0C2STA7"/>
<dbReference type="EMBL" id="KN818235">
    <property type="protein sequence ID" value="KIL66590.1"/>
    <property type="molecule type" value="Genomic_DNA"/>
</dbReference>
<evidence type="ECO:0000313" key="2">
    <source>
        <dbReference type="Proteomes" id="UP000054549"/>
    </source>
</evidence>
<accession>A0A0C2STA7</accession>
<gene>
    <name evidence="1" type="ORF">M378DRAFT_160585</name>
</gene>
<reference evidence="1 2" key="1">
    <citation type="submission" date="2014-04" db="EMBL/GenBank/DDBJ databases">
        <title>Evolutionary Origins and Diversification of the Mycorrhizal Mutualists.</title>
        <authorList>
            <consortium name="DOE Joint Genome Institute"/>
            <consortium name="Mycorrhizal Genomics Consortium"/>
            <person name="Kohler A."/>
            <person name="Kuo A."/>
            <person name="Nagy L.G."/>
            <person name="Floudas D."/>
            <person name="Copeland A."/>
            <person name="Barry K.W."/>
            <person name="Cichocki N."/>
            <person name="Veneault-Fourrey C."/>
            <person name="LaButti K."/>
            <person name="Lindquist E.A."/>
            <person name="Lipzen A."/>
            <person name="Lundell T."/>
            <person name="Morin E."/>
            <person name="Murat C."/>
            <person name="Riley R."/>
            <person name="Ohm R."/>
            <person name="Sun H."/>
            <person name="Tunlid A."/>
            <person name="Henrissat B."/>
            <person name="Grigoriev I.V."/>
            <person name="Hibbett D.S."/>
            <person name="Martin F."/>
        </authorList>
    </citation>
    <scope>NUCLEOTIDE SEQUENCE [LARGE SCALE GENOMIC DNA]</scope>
    <source>
        <strain evidence="1 2">Koide BX008</strain>
    </source>
</reference>
<protein>
    <submittedName>
        <fullName evidence="1">Uncharacterized protein</fullName>
    </submittedName>
</protein>
<proteinExistence type="predicted"/>
<keyword evidence="2" id="KW-1185">Reference proteome</keyword>
<dbReference type="HOGENOM" id="CLU_2589208_0_0_1"/>
<organism evidence="1 2">
    <name type="scientific">Amanita muscaria (strain Koide BX008)</name>
    <dbReference type="NCBI Taxonomy" id="946122"/>
    <lineage>
        <taxon>Eukaryota</taxon>
        <taxon>Fungi</taxon>
        <taxon>Dikarya</taxon>
        <taxon>Basidiomycota</taxon>
        <taxon>Agaricomycotina</taxon>
        <taxon>Agaricomycetes</taxon>
        <taxon>Agaricomycetidae</taxon>
        <taxon>Agaricales</taxon>
        <taxon>Pluteineae</taxon>
        <taxon>Amanitaceae</taxon>
        <taxon>Amanita</taxon>
    </lineage>
</organism>
<evidence type="ECO:0000313" key="1">
    <source>
        <dbReference type="EMBL" id="KIL66590.1"/>
    </source>
</evidence>
<dbReference type="Proteomes" id="UP000054549">
    <property type="component" value="Unassembled WGS sequence"/>
</dbReference>
<sequence>MPLTESQTLDDHLCVKALTRLRAEIRTESASGLEPVQRLVDTLQSAIKNPANLSLPCKLCRDIAPVINKYVPVLLNHCDI</sequence>